<evidence type="ECO:0000313" key="2">
    <source>
        <dbReference type="EMBL" id="KAF2029219.1"/>
    </source>
</evidence>
<organism evidence="2 3">
    <name type="scientific">Setomelanomma holmii</name>
    <dbReference type="NCBI Taxonomy" id="210430"/>
    <lineage>
        <taxon>Eukaryota</taxon>
        <taxon>Fungi</taxon>
        <taxon>Dikarya</taxon>
        <taxon>Ascomycota</taxon>
        <taxon>Pezizomycotina</taxon>
        <taxon>Dothideomycetes</taxon>
        <taxon>Pleosporomycetidae</taxon>
        <taxon>Pleosporales</taxon>
        <taxon>Pleosporineae</taxon>
        <taxon>Phaeosphaeriaceae</taxon>
        <taxon>Setomelanomma</taxon>
    </lineage>
</organism>
<dbReference type="AlphaFoldDB" id="A0A9P4LMS7"/>
<dbReference type="EMBL" id="ML978203">
    <property type="protein sequence ID" value="KAF2029219.1"/>
    <property type="molecule type" value="Genomic_DNA"/>
</dbReference>
<gene>
    <name evidence="2" type="ORF">EK21DRAFT_113113</name>
</gene>
<name>A0A9P4LMS7_9PLEO</name>
<accession>A0A9P4LMS7</accession>
<proteinExistence type="predicted"/>
<evidence type="ECO:0000256" key="1">
    <source>
        <dbReference type="SAM" id="MobiDB-lite"/>
    </source>
</evidence>
<reference evidence="2" key="1">
    <citation type="journal article" date="2020" name="Stud. Mycol.">
        <title>101 Dothideomycetes genomes: a test case for predicting lifestyles and emergence of pathogens.</title>
        <authorList>
            <person name="Haridas S."/>
            <person name="Albert R."/>
            <person name="Binder M."/>
            <person name="Bloem J."/>
            <person name="Labutti K."/>
            <person name="Salamov A."/>
            <person name="Andreopoulos B."/>
            <person name="Baker S."/>
            <person name="Barry K."/>
            <person name="Bills G."/>
            <person name="Bluhm B."/>
            <person name="Cannon C."/>
            <person name="Castanera R."/>
            <person name="Culley D."/>
            <person name="Daum C."/>
            <person name="Ezra D."/>
            <person name="Gonzalez J."/>
            <person name="Henrissat B."/>
            <person name="Kuo A."/>
            <person name="Liang C."/>
            <person name="Lipzen A."/>
            <person name="Lutzoni F."/>
            <person name="Magnuson J."/>
            <person name="Mondo S."/>
            <person name="Nolan M."/>
            <person name="Ohm R."/>
            <person name="Pangilinan J."/>
            <person name="Park H.-J."/>
            <person name="Ramirez L."/>
            <person name="Alfaro M."/>
            <person name="Sun H."/>
            <person name="Tritt A."/>
            <person name="Yoshinaga Y."/>
            <person name="Zwiers L.-H."/>
            <person name="Turgeon B."/>
            <person name="Goodwin S."/>
            <person name="Spatafora J."/>
            <person name="Crous P."/>
            <person name="Grigoriev I."/>
        </authorList>
    </citation>
    <scope>NUCLEOTIDE SEQUENCE</scope>
    <source>
        <strain evidence="2">CBS 110217</strain>
    </source>
</reference>
<dbReference type="Proteomes" id="UP000799777">
    <property type="component" value="Unassembled WGS sequence"/>
</dbReference>
<comment type="caution">
    <text evidence="2">The sequence shown here is derived from an EMBL/GenBank/DDBJ whole genome shotgun (WGS) entry which is preliminary data.</text>
</comment>
<dbReference type="OrthoDB" id="2563155at2759"/>
<keyword evidence="3" id="KW-1185">Reference proteome</keyword>
<sequence length="250" mass="27886">MRDSETFPDSHSITLHSSADQPDSLVWVLLFQGANPKWDSDGVIFVKSKLDLLPSLCSAPQIDLPDSLPTLPKSLGEGQHDVDEDGGVPLSTSNEDLSIQPGAQVSINPVAATQPKHSKFPQEGAPVDHSSIAIFAQKHRRLRSFKILGWHHISRLHLLEPRSTELVQMLQKKWETVNKYGKVQTRGRDADKWKSSMARRWAIVKFEKDEQATETLGEPNIKRLEDDEAQRGAGKSVNEMLAEMRLEGGI</sequence>
<evidence type="ECO:0000313" key="3">
    <source>
        <dbReference type="Proteomes" id="UP000799777"/>
    </source>
</evidence>
<protein>
    <submittedName>
        <fullName evidence="2">Uncharacterized protein</fullName>
    </submittedName>
</protein>
<feature type="region of interest" description="Disordered" evidence="1">
    <location>
        <begin position="68"/>
        <end position="93"/>
    </location>
</feature>